<dbReference type="UniPathway" id="UPA00057">
    <property type="reaction ID" value="UER00099"/>
</dbReference>
<gene>
    <name evidence="9" type="primary">mvaK</name>
    <name evidence="10" type="ORF">A6E74_06300</name>
    <name evidence="9" type="ORF">ETH01_12820</name>
</gene>
<reference evidence="9 12" key="2">
    <citation type="submission" date="2019-07" db="EMBL/GenBank/DDBJ databases">
        <title>Whole genome shotgun sequence of Enterococcus thailandicus NBRC 101867.</title>
        <authorList>
            <person name="Hosoyama A."/>
            <person name="Uohara A."/>
            <person name="Ohji S."/>
            <person name="Ichikawa N."/>
        </authorList>
    </citation>
    <scope>NUCLEOTIDE SEQUENCE [LARGE SCALE GENOMIC DNA]</scope>
    <source>
        <strain evidence="9 12">NBRC 101867</strain>
    </source>
</reference>
<dbReference type="GO" id="GO:0004631">
    <property type="term" value="F:phosphomevalonate kinase activity"/>
    <property type="evidence" value="ECO:0007669"/>
    <property type="project" value="UniProtKB-EC"/>
</dbReference>
<dbReference type="PATRIC" id="fig|417368.6.peg.2148"/>
<dbReference type="Gene3D" id="3.30.230.10">
    <property type="match status" value="1"/>
</dbReference>
<evidence type="ECO:0000256" key="5">
    <source>
        <dbReference type="ARBA" id="ARBA00022777"/>
    </source>
</evidence>
<dbReference type="GO" id="GO:0019287">
    <property type="term" value="P:isopentenyl diphosphate biosynthetic process, mevalonate pathway"/>
    <property type="evidence" value="ECO:0007669"/>
    <property type="project" value="UniProtKB-UniPathway"/>
</dbReference>
<evidence type="ECO:0000256" key="6">
    <source>
        <dbReference type="ARBA" id="ARBA00022840"/>
    </source>
</evidence>
<dbReference type="Pfam" id="PF00288">
    <property type="entry name" value="GHMP_kinases_N"/>
    <property type="match status" value="1"/>
</dbReference>
<dbReference type="SUPFAM" id="SSF54211">
    <property type="entry name" value="Ribosomal protein S5 domain 2-like"/>
    <property type="match status" value="1"/>
</dbReference>
<dbReference type="InterPro" id="IPR020568">
    <property type="entry name" value="Ribosomal_Su5_D2-typ_SF"/>
</dbReference>
<organism evidence="10 11">
    <name type="scientific">Enterococcus thailandicus</name>
    <dbReference type="NCBI Taxonomy" id="417368"/>
    <lineage>
        <taxon>Bacteria</taxon>
        <taxon>Bacillati</taxon>
        <taxon>Bacillota</taxon>
        <taxon>Bacilli</taxon>
        <taxon>Lactobacillales</taxon>
        <taxon>Enterococcaceae</taxon>
        <taxon>Enterococcus</taxon>
    </lineage>
</organism>
<keyword evidence="11" id="KW-1185">Reference proteome</keyword>
<evidence type="ECO:0000256" key="3">
    <source>
        <dbReference type="ARBA" id="ARBA00022679"/>
    </source>
</evidence>
<comment type="pathway">
    <text evidence="1">Isoprenoid biosynthesis; isopentenyl diphosphate biosynthesis via mevalonate pathway; isopentenyl diphosphate from (R)-mevalonate: step 2/3.</text>
</comment>
<dbReference type="GO" id="GO:0005524">
    <property type="term" value="F:ATP binding"/>
    <property type="evidence" value="ECO:0007669"/>
    <property type="project" value="UniProtKB-KW"/>
</dbReference>
<comment type="caution">
    <text evidence="10">The sequence shown here is derived from an EMBL/GenBank/DDBJ whole genome shotgun (WGS) entry which is preliminary data.</text>
</comment>
<keyword evidence="3" id="KW-0808">Transferase</keyword>
<dbReference type="PANTHER" id="PTHR31814:SF2">
    <property type="entry name" value="PHOSPHOMEVALONATE KINASE"/>
    <property type="match status" value="1"/>
</dbReference>
<evidence type="ECO:0000313" key="11">
    <source>
        <dbReference type="Proteomes" id="UP000078516"/>
    </source>
</evidence>
<evidence type="ECO:0000259" key="8">
    <source>
        <dbReference type="Pfam" id="PF08544"/>
    </source>
</evidence>
<dbReference type="InterPro" id="IPR035102">
    <property type="entry name" value="Phosphomevalonate_kinase"/>
</dbReference>
<reference evidence="10 11" key="1">
    <citation type="submission" date="2016-04" db="EMBL/GenBank/DDBJ databases">
        <title>Draft genome of an Enterococcus thailandicus strain isolated from bovine feces.</title>
        <authorList>
            <person name="Beukers A.G."/>
            <person name="Zaheer R."/>
            <person name="Goji N."/>
            <person name="Cook S.R."/>
            <person name="Amoako K."/>
            <person name="Chaves A.V."/>
            <person name="Ward M.P."/>
            <person name="Mcallister T.A."/>
        </authorList>
    </citation>
    <scope>NUCLEOTIDE SEQUENCE [LARGE SCALE GENOMIC DNA]</scope>
    <source>
        <strain evidence="10 11">F0711D 46</strain>
    </source>
</reference>
<feature type="domain" description="GHMP kinase N-terminal" evidence="7">
    <location>
        <begin position="77"/>
        <end position="171"/>
    </location>
</feature>
<evidence type="ECO:0000256" key="1">
    <source>
        <dbReference type="ARBA" id="ARBA00005017"/>
    </source>
</evidence>
<dbReference type="SUPFAM" id="SSF55060">
    <property type="entry name" value="GHMP Kinase, C-terminal domain"/>
    <property type="match status" value="1"/>
</dbReference>
<evidence type="ECO:0000313" key="10">
    <source>
        <dbReference type="EMBL" id="OAQ55670.1"/>
    </source>
</evidence>
<dbReference type="PANTHER" id="PTHR31814">
    <property type="match status" value="1"/>
</dbReference>
<dbReference type="EMBL" id="BJUG01000006">
    <property type="protein sequence ID" value="GEK36995.1"/>
    <property type="molecule type" value="Genomic_DNA"/>
</dbReference>
<keyword evidence="5 10" id="KW-0418">Kinase</keyword>
<dbReference type="Proteomes" id="UP000078516">
    <property type="component" value="Unassembled WGS sequence"/>
</dbReference>
<dbReference type="GeneID" id="77486217"/>
<keyword evidence="6" id="KW-0067">ATP-binding</keyword>
<dbReference type="InterPro" id="IPR013750">
    <property type="entry name" value="GHMP_kinase_C_dom"/>
</dbReference>
<dbReference type="EMBL" id="LWMN01000012">
    <property type="protein sequence ID" value="OAQ55670.1"/>
    <property type="molecule type" value="Genomic_DNA"/>
</dbReference>
<dbReference type="KEGG" id="eth:CK496_01035"/>
<dbReference type="InterPro" id="IPR006204">
    <property type="entry name" value="GHMP_kinase_N_dom"/>
</dbReference>
<dbReference type="Pfam" id="PF08544">
    <property type="entry name" value="GHMP_kinases_C"/>
    <property type="match status" value="1"/>
</dbReference>
<keyword evidence="4" id="KW-0547">Nucleotide-binding</keyword>
<evidence type="ECO:0000313" key="9">
    <source>
        <dbReference type="EMBL" id="GEK36995.1"/>
    </source>
</evidence>
<dbReference type="InterPro" id="IPR014721">
    <property type="entry name" value="Ribsml_uS5_D2-typ_fold_subgr"/>
</dbReference>
<dbReference type="AlphaFoldDB" id="A0A179ES19"/>
<proteinExistence type="predicted"/>
<dbReference type="Gene3D" id="3.30.70.890">
    <property type="entry name" value="GHMP kinase, C-terminal domain"/>
    <property type="match status" value="1"/>
</dbReference>
<dbReference type="Proteomes" id="UP000321361">
    <property type="component" value="Unassembled WGS sequence"/>
</dbReference>
<dbReference type="EC" id="2.7.4.2" evidence="2"/>
<dbReference type="InterPro" id="IPR036554">
    <property type="entry name" value="GHMP_kinase_C_sf"/>
</dbReference>
<dbReference type="InterPro" id="IPR005917">
    <property type="entry name" value="Pmev_kinase_bact"/>
</dbReference>
<evidence type="ECO:0000256" key="4">
    <source>
        <dbReference type="ARBA" id="ARBA00022741"/>
    </source>
</evidence>
<evidence type="ECO:0000259" key="7">
    <source>
        <dbReference type="Pfam" id="PF00288"/>
    </source>
</evidence>
<dbReference type="OrthoDB" id="1522677at2"/>
<feature type="domain" description="GHMP kinase C-terminal" evidence="8">
    <location>
        <begin position="259"/>
        <end position="330"/>
    </location>
</feature>
<sequence>MIEVSAPGKLYIAGEYAVVETGHPAIIVAVDQFVTVTVEAARKVGSIQSAQYSEMPIRWTRRNGELVLDIRENPFHYILAAIRLTEKYAQEKNSLLSFYDLKVTSELDSSNGRKYGLGSSGAVTVATVKALNIFYDLHLSQLEIFKIAALANLAVQDNGSCGDIAASCYGGWIAFSTFDHRWVQQQEKQQTISELLAMDWPGLSIEPLEAPKDLRLLIGWTGSPASTSDLVDQVHRSREDKKTAYETFLRNSENCVNQMIQGFKQDDVALIQKQIRQNRQLLRNLSTVTGVVIETPALNELCNLAEEYEGAAKSSGAGGGDCGIVIVDQKSGILPLMSAWENAEITPLPLHVYSYRRKDQS</sequence>
<protein>
    <recommendedName>
        <fullName evidence="2">phosphomevalonate kinase</fullName>
        <ecNumber evidence="2">2.7.4.2</ecNumber>
    </recommendedName>
</protein>
<dbReference type="PRINTS" id="PR00959">
    <property type="entry name" value="MEVGALKINASE"/>
</dbReference>
<accession>A0A179ES19</accession>
<evidence type="ECO:0000256" key="2">
    <source>
        <dbReference type="ARBA" id="ARBA00012958"/>
    </source>
</evidence>
<dbReference type="NCBIfam" id="TIGR01220">
    <property type="entry name" value="Pmev_kin_Gr_pos"/>
    <property type="match status" value="1"/>
</dbReference>
<dbReference type="RefSeq" id="WP_067483309.1">
    <property type="nucleotide sequence ID" value="NZ_BJUG01000006.1"/>
</dbReference>
<name>A0A179ES19_ENTTH</name>
<evidence type="ECO:0000313" key="12">
    <source>
        <dbReference type="Proteomes" id="UP000321361"/>
    </source>
</evidence>